<dbReference type="PROSITE" id="PS50887">
    <property type="entry name" value="GGDEF"/>
    <property type="match status" value="1"/>
</dbReference>
<feature type="coiled-coil region" evidence="3">
    <location>
        <begin position="116"/>
        <end position="143"/>
    </location>
</feature>
<evidence type="ECO:0000259" key="4">
    <source>
        <dbReference type="PROSITE" id="PS50887"/>
    </source>
</evidence>
<keyword evidence="6" id="KW-1185">Reference proteome</keyword>
<proteinExistence type="predicted"/>
<dbReference type="RefSeq" id="WP_193112888.1">
    <property type="nucleotide sequence ID" value="NZ_CP041165.1"/>
</dbReference>
<name>A0A7M1AVS8_9BACT</name>
<evidence type="ECO:0000256" key="1">
    <source>
        <dbReference type="ARBA" id="ARBA00012528"/>
    </source>
</evidence>
<comment type="catalytic activity">
    <reaction evidence="2">
        <text>2 GTP = 3',3'-c-di-GMP + 2 diphosphate</text>
        <dbReference type="Rhea" id="RHEA:24898"/>
        <dbReference type="ChEBI" id="CHEBI:33019"/>
        <dbReference type="ChEBI" id="CHEBI:37565"/>
        <dbReference type="ChEBI" id="CHEBI:58805"/>
        <dbReference type="EC" id="2.7.7.65"/>
    </reaction>
</comment>
<dbReference type="InterPro" id="IPR043128">
    <property type="entry name" value="Rev_trsase/Diguanyl_cyclase"/>
</dbReference>
<evidence type="ECO:0000313" key="6">
    <source>
        <dbReference type="Proteomes" id="UP000593910"/>
    </source>
</evidence>
<evidence type="ECO:0000256" key="3">
    <source>
        <dbReference type="SAM" id="Coils"/>
    </source>
</evidence>
<dbReference type="InterPro" id="IPR029787">
    <property type="entry name" value="Nucleotide_cyclase"/>
</dbReference>
<dbReference type="GO" id="GO:0052621">
    <property type="term" value="F:diguanylate cyclase activity"/>
    <property type="evidence" value="ECO:0007669"/>
    <property type="project" value="UniProtKB-EC"/>
</dbReference>
<dbReference type="CDD" id="cd01949">
    <property type="entry name" value="GGDEF"/>
    <property type="match status" value="1"/>
</dbReference>
<dbReference type="InterPro" id="IPR000160">
    <property type="entry name" value="GGDEF_dom"/>
</dbReference>
<dbReference type="NCBIfam" id="TIGR00254">
    <property type="entry name" value="GGDEF"/>
    <property type="match status" value="1"/>
</dbReference>
<dbReference type="InterPro" id="IPR050469">
    <property type="entry name" value="Diguanylate_Cyclase"/>
</dbReference>
<dbReference type="SMART" id="SM00267">
    <property type="entry name" value="GGDEF"/>
    <property type="match status" value="1"/>
</dbReference>
<dbReference type="Gene3D" id="3.30.70.270">
    <property type="match status" value="1"/>
</dbReference>
<dbReference type="Pfam" id="PF00990">
    <property type="entry name" value="GGDEF"/>
    <property type="match status" value="1"/>
</dbReference>
<dbReference type="Proteomes" id="UP000593910">
    <property type="component" value="Chromosome"/>
</dbReference>
<reference evidence="5 6" key="1">
    <citation type="submission" date="2019-06" db="EMBL/GenBank/DDBJ databases">
        <title>Sulfurimonas gotlandica sp. nov., a chemoautotrophic and psychrotolerant epsilonproteobacterium isolated from a pelagic redoxcline, and an emended description of the genus Sulfurimonas.</title>
        <authorList>
            <person name="Wang S."/>
            <person name="Jiang L."/>
            <person name="Shao Z."/>
        </authorList>
    </citation>
    <scope>NUCLEOTIDE SEQUENCE [LARGE SCALE GENOMIC DNA]</scope>
    <source>
        <strain evidence="5 6">B2</strain>
    </source>
</reference>
<feature type="domain" description="GGDEF" evidence="4">
    <location>
        <begin position="173"/>
        <end position="305"/>
    </location>
</feature>
<evidence type="ECO:0000313" key="5">
    <source>
        <dbReference type="EMBL" id="QOP41571.1"/>
    </source>
</evidence>
<accession>A0A7M1AVS8</accession>
<dbReference type="SUPFAM" id="SSF55073">
    <property type="entry name" value="Nucleotide cyclase"/>
    <property type="match status" value="1"/>
</dbReference>
<sequence length="305" mass="34966">MKKDDLKSLVTQLCNDLLDNIDAQEHPTKDQIAEYLQDSALTIQSIHENDMDTVEHAKEAFTNAYKIIAEQGISSYQETSDKFLDLTEQHQASLEEYKKSSLVDIQTITAKFDEIHQHMTHEIEKANNVINSLQDKIKNLEESSQLDPLTKVFNRRALNSYVNQICDKGEITHEMHFLILDIDDFKNINDTYGHVAGDKVLIFLANLLKKTLRDGDKIFRYGGEEFVIILNRIDHEDCLNISERVLKLISSNKLIYKGTTLQVTVSIGTTQYHNGDTMEDLVERADKALYRSKSNGKNQMNVEKK</sequence>
<evidence type="ECO:0000256" key="2">
    <source>
        <dbReference type="ARBA" id="ARBA00034247"/>
    </source>
</evidence>
<dbReference type="PANTHER" id="PTHR45138:SF9">
    <property type="entry name" value="DIGUANYLATE CYCLASE DGCM-RELATED"/>
    <property type="match status" value="1"/>
</dbReference>
<dbReference type="EMBL" id="CP041165">
    <property type="protein sequence ID" value="QOP41571.1"/>
    <property type="molecule type" value="Genomic_DNA"/>
</dbReference>
<dbReference type="PANTHER" id="PTHR45138">
    <property type="entry name" value="REGULATORY COMPONENTS OF SENSORY TRANSDUCTION SYSTEM"/>
    <property type="match status" value="1"/>
</dbReference>
<dbReference type="KEGG" id="smax:FJR03_07345"/>
<dbReference type="EC" id="2.7.7.65" evidence="1"/>
<protein>
    <recommendedName>
        <fullName evidence="1">diguanylate cyclase</fullName>
        <ecNumber evidence="1">2.7.7.65</ecNumber>
    </recommendedName>
</protein>
<dbReference type="AlphaFoldDB" id="A0A7M1AVS8"/>
<organism evidence="5 6">
    <name type="scientific">Sulfurimonas marina</name>
    <dbReference type="NCBI Taxonomy" id="2590551"/>
    <lineage>
        <taxon>Bacteria</taxon>
        <taxon>Pseudomonadati</taxon>
        <taxon>Campylobacterota</taxon>
        <taxon>Epsilonproteobacteria</taxon>
        <taxon>Campylobacterales</taxon>
        <taxon>Sulfurimonadaceae</taxon>
        <taxon>Sulfurimonas</taxon>
    </lineage>
</organism>
<gene>
    <name evidence="5" type="ORF">FJR03_07345</name>
</gene>
<keyword evidence="3" id="KW-0175">Coiled coil</keyword>
<dbReference type="FunFam" id="3.30.70.270:FF:000001">
    <property type="entry name" value="Diguanylate cyclase domain protein"/>
    <property type="match status" value="1"/>
</dbReference>